<feature type="domain" description="THIF-type NAD/FAD binding fold" evidence="1">
    <location>
        <begin position="12"/>
        <end position="232"/>
    </location>
</feature>
<dbReference type="InterPro" id="IPR000594">
    <property type="entry name" value="ThiF_NAD_FAD-bd"/>
</dbReference>
<dbReference type="CDD" id="cd00755">
    <property type="entry name" value="YgdL_like"/>
    <property type="match status" value="1"/>
</dbReference>
<organism evidence="2 3">
    <name type="scientific">Desulfotruncus arcticus DSM 17038</name>
    <dbReference type="NCBI Taxonomy" id="1121424"/>
    <lineage>
        <taxon>Bacteria</taxon>
        <taxon>Bacillati</taxon>
        <taxon>Bacillota</taxon>
        <taxon>Clostridia</taxon>
        <taxon>Eubacteriales</taxon>
        <taxon>Desulfallaceae</taxon>
        <taxon>Desulfotruncus</taxon>
    </lineage>
</organism>
<dbReference type="Gene3D" id="3.40.50.720">
    <property type="entry name" value="NAD(P)-binding Rossmann-like Domain"/>
    <property type="match status" value="1"/>
</dbReference>
<reference evidence="3" key="1">
    <citation type="submission" date="2016-10" db="EMBL/GenBank/DDBJ databases">
        <authorList>
            <person name="Varghese N."/>
            <person name="Submissions S."/>
        </authorList>
    </citation>
    <scope>NUCLEOTIDE SEQUENCE [LARGE SCALE GENOMIC DNA]</scope>
    <source>
        <strain evidence="3">DSM 17038</strain>
    </source>
</reference>
<proteinExistence type="predicted"/>
<accession>A0A1I2ZIL8</accession>
<dbReference type="OrthoDB" id="9804150at2"/>
<dbReference type="PANTHER" id="PTHR43267">
    <property type="entry name" value="TRNA THREONYLCARBAMOYLADENOSINE DEHYDRATASE"/>
    <property type="match status" value="1"/>
</dbReference>
<gene>
    <name evidence="2" type="ORF">SAMN05660649_04964</name>
</gene>
<dbReference type="EMBL" id="FOOX01000029">
    <property type="protein sequence ID" value="SFH37702.1"/>
    <property type="molecule type" value="Genomic_DNA"/>
</dbReference>
<dbReference type="SUPFAM" id="SSF69572">
    <property type="entry name" value="Activating enzymes of the ubiquitin-like proteins"/>
    <property type="match status" value="1"/>
</dbReference>
<name>A0A1I2ZIL8_9FIRM</name>
<dbReference type="InterPro" id="IPR035985">
    <property type="entry name" value="Ubiquitin-activating_enz"/>
</dbReference>
<dbReference type="GO" id="GO:0008641">
    <property type="term" value="F:ubiquitin-like modifier activating enzyme activity"/>
    <property type="evidence" value="ECO:0007669"/>
    <property type="project" value="InterPro"/>
</dbReference>
<dbReference type="STRING" id="341036.SAMN05660649_04964"/>
<dbReference type="PANTHER" id="PTHR43267:SF1">
    <property type="entry name" value="TRNA THREONYLCARBAMOYLADENOSINE DEHYDRATASE"/>
    <property type="match status" value="1"/>
</dbReference>
<evidence type="ECO:0000259" key="1">
    <source>
        <dbReference type="Pfam" id="PF00899"/>
    </source>
</evidence>
<dbReference type="Pfam" id="PF00899">
    <property type="entry name" value="ThiF"/>
    <property type="match status" value="1"/>
</dbReference>
<dbReference type="InterPro" id="IPR045886">
    <property type="entry name" value="ThiF/MoeB/HesA"/>
</dbReference>
<evidence type="ECO:0000313" key="3">
    <source>
        <dbReference type="Proteomes" id="UP000199337"/>
    </source>
</evidence>
<dbReference type="GO" id="GO:0061503">
    <property type="term" value="F:tRNA threonylcarbamoyladenosine dehydratase"/>
    <property type="evidence" value="ECO:0007669"/>
    <property type="project" value="TreeGrafter"/>
</dbReference>
<evidence type="ECO:0000313" key="2">
    <source>
        <dbReference type="EMBL" id="SFH37702.1"/>
    </source>
</evidence>
<protein>
    <submittedName>
        <fullName evidence="2">tRNA A37 threonylcarbamoyladenosine dehydratase</fullName>
    </submittedName>
</protein>
<sequence length="241" mass="25778">MNYEIFRRTEYLIGSSGLEKLSGSTVAVFGLGGVGSYAVEALARAGVGTLIIVDYDTVDITNINRQLHALNSTVGRFKTDLTASRLREINPGLVVYARQLRFSPETAAEIFNGKGIDFIIDAIDDVENKAALITESVNRGLAIVSAMGAGNKLDPTSFKVASIWKTSVCPLARVMRKRLRAAGITSDIPVVYSTECPRQIATGTGGKQVPGSISFVPPVAGFILAAYVVDKLLSLDIFSDM</sequence>
<dbReference type="GO" id="GO:0061504">
    <property type="term" value="P:cyclic threonylcarbamoyladenosine biosynthetic process"/>
    <property type="evidence" value="ECO:0007669"/>
    <property type="project" value="TreeGrafter"/>
</dbReference>
<dbReference type="AlphaFoldDB" id="A0A1I2ZIL8"/>
<dbReference type="RefSeq" id="WP_092475872.1">
    <property type="nucleotide sequence ID" value="NZ_FOOX01000029.1"/>
</dbReference>
<keyword evidence="3" id="KW-1185">Reference proteome</keyword>
<dbReference type="Proteomes" id="UP000199337">
    <property type="component" value="Unassembled WGS sequence"/>
</dbReference>